<dbReference type="SUPFAM" id="SSF52047">
    <property type="entry name" value="RNI-like"/>
    <property type="match status" value="1"/>
</dbReference>
<name>A0A0G4F9L8_9ALVE</name>
<evidence type="ECO:0000256" key="1">
    <source>
        <dbReference type="SAM" id="MobiDB-lite"/>
    </source>
</evidence>
<evidence type="ECO:0000313" key="2">
    <source>
        <dbReference type="EMBL" id="CEM09651.1"/>
    </source>
</evidence>
<organism evidence="2">
    <name type="scientific">Chromera velia CCMP2878</name>
    <dbReference type="NCBI Taxonomy" id="1169474"/>
    <lineage>
        <taxon>Eukaryota</taxon>
        <taxon>Sar</taxon>
        <taxon>Alveolata</taxon>
        <taxon>Colpodellida</taxon>
        <taxon>Chromeraceae</taxon>
        <taxon>Chromera</taxon>
    </lineage>
</organism>
<reference evidence="2" key="1">
    <citation type="submission" date="2014-11" db="EMBL/GenBank/DDBJ databases">
        <authorList>
            <person name="Otto D Thomas"/>
            <person name="Naeem Raeece"/>
        </authorList>
    </citation>
    <scope>NUCLEOTIDE SEQUENCE</scope>
</reference>
<dbReference type="AlphaFoldDB" id="A0A0G4F9L8"/>
<accession>A0A0G4F9L8</accession>
<dbReference type="PhylomeDB" id="A0A0G4F9L8"/>
<feature type="region of interest" description="Disordered" evidence="1">
    <location>
        <begin position="1"/>
        <end position="28"/>
    </location>
</feature>
<sequence>MGCAVPCRHAPYTRPHSEHGGNLHSEQPGFPSFDEKALLLADTMRGLDTLLLLGRPLHQRGGRRLVSQAGGSEAMFLRRDRSLPSVTLHRLVGERLHRPGGHNQHIGWDADEWREGERFPAGERMIASWFLGNLRPCGELLRRESFGLAWFAVFLLAKNASLGKVRLDPPTGIDLSGIRSHRVSPKKVHIFFQTLPTSVEEMKIGSFAVKRGALELFTGYLEHLQDARENGIPAPRLKKFAFDASSDNSIGPLEATKILPLILPRLESLSLKGNHVGAEGFEALARGIRTGQCVCLHALDLENTGIATEGLEILLSAAIKEKPLGVELLCLSDNDLNPSKYWYIPERSRNRMEVLCSILHPSHLPCVRDLWLARYKMEMEEFQQLGGVLGKGHPPKLESLDFEGNSFHGNLFDRFGIALYIESVPCLKRLNLLPAYDWDSGIGSDFLKALRTDKCPPLEDVRVALRGLNKQESRDLASIRYPAIRTLRLHANPDSASAFFRGCRETSEGPKFNFLHLRVEVGNEGMRLLGQGIKMKRFNSIENFQLSVDGDSAAFFLAAEAAFNAAGEGDDEMQRPCDPLAEGQTALVLDCSERRSDAEPFCIVYDSLHCE</sequence>
<dbReference type="EMBL" id="CDMZ01000226">
    <property type="protein sequence ID" value="CEM09651.1"/>
    <property type="molecule type" value="Genomic_DNA"/>
</dbReference>
<dbReference type="VEuPathDB" id="CryptoDB:Cvel_15922"/>
<dbReference type="Gene3D" id="3.80.10.10">
    <property type="entry name" value="Ribonuclease Inhibitor"/>
    <property type="match status" value="2"/>
</dbReference>
<proteinExistence type="predicted"/>
<dbReference type="InterPro" id="IPR032675">
    <property type="entry name" value="LRR_dom_sf"/>
</dbReference>
<gene>
    <name evidence="2" type="ORF">Cvel_15922</name>
</gene>
<protein>
    <submittedName>
        <fullName evidence="2">Uncharacterized protein</fullName>
    </submittedName>
</protein>